<dbReference type="OrthoDB" id="9807630at2"/>
<dbReference type="SUPFAM" id="SSF56784">
    <property type="entry name" value="HAD-like"/>
    <property type="match status" value="1"/>
</dbReference>
<comment type="catalytic activity">
    <reaction evidence="1">
        <text>2-phosphoglycolate + H2O = glycolate + phosphate</text>
        <dbReference type="Rhea" id="RHEA:14369"/>
        <dbReference type="ChEBI" id="CHEBI:15377"/>
        <dbReference type="ChEBI" id="CHEBI:29805"/>
        <dbReference type="ChEBI" id="CHEBI:43474"/>
        <dbReference type="ChEBI" id="CHEBI:58033"/>
        <dbReference type="EC" id="3.1.3.18"/>
    </reaction>
</comment>
<organism evidence="5 6">
    <name type="scientific">Roseateles saccharophilus</name>
    <name type="common">Pseudomonas saccharophila</name>
    <dbReference type="NCBI Taxonomy" id="304"/>
    <lineage>
        <taxon>Bacteria</taxon>
        <taxon>Pseudomonadati</taxon>
        <taxon>Pseudomonadota</taxon>
        <taxon>Betaproteobacteria</taxon>
        <taxon>Burkholderiales</taxon>
        <taxon>Sphaerotilaceae</taxon>
        <taxon>Roseateles</taxon>
    </lineage>
</organism>
<sequence>MSAPIRAVAFDLDGTLVDSAAGVAQALNTALAAAGLAGFERPTVRGWIGDGPDALIRRALRALQRDDAGLAARLRRDFDAATLQDPAAQGEPYAGVAALLHALSQSCPLVVVTNKPTPLARAVLKAAGLLGHFAAVHGADTPAQRKPAPLLIEQAARRLDLPAAALLMVGDGPADLLAARAAGCRAAWVSWGYGAAPAGLATDTWRLDAPRELIARLQQPAPIH</sequence>
<dbReference type="Gene3D" id="1.10.150.240">
    <property type="entry name" value="Putative phosphatase, domain 2"/>
    <property type="match status" value="1"/>
</dbReference>
<dbReference type="AlphaFoldDB" id="A0A4R3UPQ9"/>
<dbReference type="Proteomes" id="UP000295110">
    <property type="component" value="Unassembled WGS sequence"/>
</dbReference>
<proteinExistence type="inferred from homology"/>
<keyword evidence="6" id="KW-1185">Reference proteome</keyword>
<dbReference type="Gene3D" id="3.40.50.1000">
    <property type="entry name" value="HAD superfamily/HAD-like"/>
    <property type="match status" value="1"/>
</dbReference>
<dbReference type="EC" id="3.1.3.18" evidence="4"/>
<evidence type="ECO:0000256" key="3">
    <source>
        <dbReference type="ARBA" id="ARBA00006171"/>
    </source>
</evidence>
<dbReference type="NCBIfam" id="TIGR01549">
    <property type="entry name" value="HAD-SF-IA-v1"/>
    <property type="match status" value="1"/>
</dbReference>
<dbReference type="SFLD" id="SFLDS00003">
    <property type="entry name" value="Haloacid_Dehalogenase"/>
    <property type="match status" value="1"/>
</dbReference>
<evidence type="ECO:0000256" key="1">
    <source>
        <dbReference type="ARBA" id="ARBA00000830"/>
    </source>
</evidence>
<comment type="caution">
    <text evidence="5">The sequence shown here is derived from an EMBL/GenBank/DDBJ whole genome shotgun (WGS) entry which is preliminary data.</text>
</comment>
<evidence type="ECO:0000256" key="2">
    <source>
        <dbReference type="ARBA" id="ARBA00004818"/>
    </source>
</evidence>
<comment type="similarity">
    <text evidence="3">Belongs to the HAD-like hydrolase superfamily. CbbY/CbbZ/Gph/YieH family.</text>
</comment>
<dbReference type="InterPro" id="IPR006439">
    <property type="entry name" value="HAD-SF_hydro_IA"/>
</dbReference>
<dbReference type="GO" id="GO:0005829">
    <property type="term" value="C:cytosol"/>
    <property type="evidence" value="ECO:0007669"/>
    <property type="project" value="TreeGrafter"/>
</dbReference>
<dbReference type="InterPro" id="IPR023214">
    <property type="entry name" value="HAD_sf"/>
</dbReference>
<accession>A0A4R3UPQ9</accession>
<dbReference type="GO" id="GO:0006281">
    <property type="term" value="P:DNA repair"/>
    <property type="evidence" value="ECO:0007669"/>
    <property type="project" value="TreeGrafter"/>
</dbReference>
<gene>
    <name evidence="5" type="ORF">EV671_101814</name>
</gene>
<dbReference type="GO" id="GO:0008967">
    <property type="term" value="F:phosphoglycolate phosphatase activity"/>
    <property type="evidence" value="ECO:0007669"/>
    <property type="project" value="UniProtKB-EC"/>
</dbReference>
<dbReference type="InterPro" id="IPR036412">
    <property type="entry name" value="HAD-like_sf"/>
</dbReference>
<dbReference type="InterPro" id="IPR050155">
    <property type="entry name" value="HAD-like_hydrolase_sf"/>
</dbReference>
<protein>
    <recommendedName>
        <fullName evidence="4">phosphoglycolate phosphatase</fullName>
        <ecNumber evidence="4">3.1.3.18</ecNumber>
    </recommendedName>
</protein>
<evidence type="ECO:0000313" key="5">
    <source>
        <dbReference type="EMBL" id="TCU93755.1"/>
    </source>
</evidence>
<name>A0A4R3UPQ9_ROSSA</name>
<dbReference type="RefSeq" id="WP_132573210.1">
    <property type="nucleotide sequence ID" value="NZ_CBCSGL010000050.1"/>
</dbReference>
<evidence type="ECO:0000313" key="6">
    <source>
        <dbReference type="Proteomes" id="UP000295110"/>
    </source>
</evidence>
<evidence type="ECO:0000256" key="4">
    <source>
        <dbReference type="ARBA" id="ARBA00013078"/>
    </source>
</evidence>
<reference evidence="5 6" key="1">
    <citation type="submission" date="2019-03" db="EMBL/GenBank/DDBJ databases">
        <title>Genomic Encyclopedia of Type Strains, Phase IV (KMG-IV): sequencing the most valuable type-strain genomes for metagenomic binning, comparative biology and taxonomic classification.</title>
        <authorList>
            <person name="Goeker M."/>
        </authorList>
    </citation>
    <scope>NUCLEOTIDE SEQUENCE [LARGE SCALE GENOMIC DNA]</scope>
    <source>
        <strain evidence="5 6">DSM 654</strain>
    </source>
</reference>
<dbReference type="Pfam" id="PF00702">
    <property type="entry name" value="Hydrolase"/>
    <property type="match status" value="1"/>
</dbReference>
<dbReference type="EMBL" id="SMBU01000018">
    <property type="protein sequence ID" value="TCU93755.1"/>
    <property type="molecule type" value="Genomic_DNA"/>
</dbReference>
<dbReference type="InterPro" id="IPR023198">
    <property type="entry name" value="PGP-like_dom2"/>
</dbReference>
<comment type="pathway">
    <text evidence="2">Organic acid metabolism; glycolate biosynthesis; glycolate from 2-phosphoglycolate: step 1/1.</text>
</comment>
<dbReference type="PANTHER" id="PTHR43434">
    <property type="entry name" value="PHOSPHOGLYCOLATE PHOSPHATASE"/>
    <property type="match status" value="1"/>
</dbReference>
<dbReference type="SFLD" id="SFLDG01129">
    <property type="entry name" value="C1.5:_HAD__Beta-PGM__Phosphata"/>
    <property type="match status" value="1"/>
</dbReference>
<dbReference type="PANTHER" id="PTHR43434:SF1">
    <property type="entry name" value="PHOSPHOGLYCOLATE PHOSPHATASE"/>
    <property type="match status" value="1"/>
</dbReference>